<dbReference type="InterPro" id="IPR001584">
    <property type="entry name" value="Integrase_cat-core"/>
</dbReference>
<proteinExistence type="predicted"/>
<comment type="caution">
    <text evidence="2">The sequence shown here is derived from an EMBL/GenBank/DDBJ whole genome shotgun (WGS) entry which is preliminary data.</text>
</comment>
<evidence type="ECO:0000313" key="5">
    <source>
        <dbReference type="Proteomes" id="UP000663852"/>
    </source>
</evidence>
<accession>A0A815KBU9</accession>
<dbReference type="Gene3D" id="3.30.420.10">
    <property type="entry name" value="Ribonuclease H-like superfamily/Ribonuclease H"/>
    <property type="match status" value="1"/>
</dbReference>
<dbReference type="AlphaFoldDB" id="A0A815KBU9"/>
<evidence type="ECO:0000313" key="2">
    <source>
        <dbReference type="EMBL" id="CAF1393603.1"/>
    </source>
</evidence>
<dbReference type="InterPro" id="IPR050951">
    <property type="entry name" value="Retrovirus_Pol_polyprotein"/>
</dbReference>
<dbReference type="GO" id="GO:0015074">
    <property type="term" value="P:DNA integration"/>
    <property type="evidence" value="ECO:0007669"/>
    <property type="project" value="InterPro"/>
</dbReference>
<reference evidence="2" key="1">
    <citation type="submission" date="2021-02" db="EMBL/GenBank/DDBJ databases">
        <authorList>
            <person name="Nowell W R."/>
        </authorList>
    </citation>
    <scope>NUCLEOTIDE SEQUENCE</scope>
</reference>
<evidence type="ECO:0000313" key="4">
    <source>
        <dbReference type="Proteomes" id="UP000663828"/>
    </source>
</evidence>
<name>A0A815KBU9_ADIRI</name>
<dbReference type="Proteomes" id="UP000663828">
    <property type="component" value="Unassembled WGS sequence"/>
</dbReference>
<protein>
    <recommendedName>
        <fullName evidence="1">Integrase catalytic domain-containing protein</fullName>
    </recommendedName>
</protein>
<dbReference type="Proteomes" id="UP000663852">
    <property type="component" value="Unassembled WGS sequence"/>
</dbReference>
<dbReference type="PROSITE" id="PS50994">
    <property type="entry name" value="INTEGRASE"/>
    <property type="match status" value="1"/>
</dbReference>
<gene>
    <name evidence="2" type="ORF">EDS130_LOCUS35610</name>
    <name evidence="3" type="ORF">XAT740_LOCUS34788</name>
</gene>
<dbReference type="PANTHER" id="PTHR37984:SF15">
    <property type="entry name" value="INTEGRASE CATALYTIC DOMAIN-CONTAINING PROTEIN"/>
    <property type="match status" value="1"/>
</dbReference>
<dbReference type="InterPro" id="IPR012337">
    <property type="entry name" value="RNaseH-like_sf"/>
</dbReference>
<sequence length="185" mass="21289">MWETIENYIASWSQCAKFNIVRGRPYGRLKSYEPPNDVFQVVHMDLWGPVRLYATGNRYVVVLTDSLSKYVIAKALPTNSAYDTASFLLKHFILAHGAPLQLITDQGVHFNNKLMLNLMQLTGIKHDFSTTYHRESDGQVERFNATFCTQLAKYYDENKNDWDMYLQPTIYAYNTSVHATTGFAP</sequence>
<dbReference type="Pfam" id="PF00665">
    <property type="entry name" value="rve"/>
    <property type="match status" value="1"/>
</dbReference>
<dbReference type="SUPFAM" id="SSF53098">
    <property type="entry name" value="Ribonuclease H-like"/>
    <property type="match status" value="1"/>
</dbReference>
<keyword evidence="4" id="KW-1185">Reference proteome</keyword>
<dbReference type="InterPro" id="IPR036397">
    <property type="entry name" value="RNaseH_sf"/>
</dbReference>
<evidence type="ECO:0000313" key="3">
    <source>
        <dbReference type="EMBL" id="CAF1413172.1"/>
    </source>
</evidence>
<evidence type="ECO:0000259" key="1">
    <source>
        <dbReference type="PROSITE" id="PS50994"/>
    </source>
</evidence>
<dbReference type="GO" id="GO:0003676">
    <property type="term" value="F:nucleic acid binding"/>
    <property type="evidence" value="ECO:0007669"/>
    <property type="project" value="InterPro"/>
</dbReference>
<dbReference type="OrthoDB" id="413122at2759"/>
<dbReference type="PANTHER" id="PTHR37984">
    <property type="entry name" value="PROTEIN CBG26694"/>
    <property type="match status" value="1"/>
</dbReference>
<organism evidence="2 5">
    <name type="scientific">Adineta ricciae</name>
    <name type="common">Rotifer</name>
    <dbReference type="NCBI Taxonomy" id="249248"/>
    <lineage>
        <taxon>Eukaryota</taxon>
        <taxon>Metazoa</taxon>
        <taxon>Spiralia</taxon>
        <taxon>Gnathifera</taxon>
        <taxon>Rotifera</taxon>
        <taxon>Eurotatoria</taxon>
        <taxon>Bdelloidea</taxon>
        <taxon>Adinetida</taxon>
        <taxon>Adinetidae</taxon>
        <taxon>Adineta</taxon>
    </lineage>
</organism>
<feature type="domain" description="Integrase catalytic" evidence="1">
    <location>
        <begin position="30"/>
        <end position="185"/>
    </location>
</feature>
<dbReference type="EMBL" id="CAJNOR010003430">
    <property type="protein sequence ID" value="CAF1413172.1"/>
    <property type="molecule type" value="Genomic_DNA"/>
</dbReference>
<dbReference type="EMBL" id="CAJNOJ010000315">
    <property type="protein sequence ID" value="CAF1393603.1"/>
    <property type="molecule type" value="Genomic_DNA"/>
</dbReference>